<dbReference type="AlphaFoldDB" id="A0A8X8LB69"/>
<dbReference type="KEGG" id="cthu:HUR95_04605"/>
<dbReference type="Proteomes" id="UP000825179">
    <property type="component" value="Chromosome"/>
</dbReference>
<sequence length="73" mass="8576">MTNAQLNIHSVDLQRPVHPGVEDKPAMLPFTLRNIAGFLFCVAATRWIYAGQPRERQYKRMERRDDDDRYCPV</sequence>
<protein>
    <submittedName>
        <fullName evidence="2">Uncharacterized protein</fullName>
    </submittedName>
</protein>
<keyword evidence="1" id="KW-0472">Membrane</keyword>
<keyword evidence="1" id="KW-1133">Transmembrane helix</keyword>
<proteinExistence type="predicted"/>
<evidence type="ECO:0000313" key="3">
    <source>
        <dbReference type="Proteomes" id="UP000825179"/>
    </source>
</evidence>
<reference evidence="2 3" key="1">
    <citation type="journal article" date="2020" name="Extremophiles">
        <title>Genomic analysis of Caldalkalibacillus thermarum TA2.A1 reveals aerobic alkaliphilic metabolism and evolutionary hallmarks linking alkaliphilic bacteria and plant life.</title>
        <authorList>
            <person name="de Jong S.I."/>
            <person name="van den Broek M.A."/>
            <person name="Merkel A.Y."/>
            <person name="de la Torre Cortes P."/>
            <person name="Kalamorz F."/>
            <person name="Cook G.M."/>
            <person name="van Loosdrecht M.C.M."/>
            <person name="McMillan D.G.G."/>
        </authorList>
    </citation>
    <scope>NUCLEOTIDE SEQUENCE [LARGE SCALE GENOMIC DNA]</scope>
    <source>
        <strain evidence="2 3">TA2.A1</strain>
    </source>
</reference>
<name>A0A8X8LB69_CALTT</name>
<feature type="transmembrane region" description="Helical" evidence="1">
    <location>
        <begin position="30"/>
        <end position="49"/>
    </location>
</feature>
<gene>
    <name evidence="2" type="ORF">HUR95_04605</name>
</gene>
<keyword evidence="3" id="KW-1185">Reference proteome</keyword>
<evidence type="ECO:0000313" key="2">
    <source>
        <dbReference type="EMBL" id="QZT34628.1"/>
    </source>
</evidence>
<organism evidence="2 3">
    <name type="scientific">Caldalkalibacillus thermarum (strain TA2.A1)</name>
    <dbReference type="NCBI Taxonomy" id="986075"/>
    <lineage>
        <taxon>Bacteria</taxon>
        <taxon>Bacillati</taxon>
        <taxon>Bacillota</taxon>
        <taxon>Bacilli</taxon>
        <taxon>Bacillales</taxon>
        <taxon>Bacillaceae</taxon>
        <taxon>Caldalkalibacillus</taxon>
    </lineage>
</organism>
<dbReference type="RefSeq" id="WP_158306349.1">
    <property type="nucleotide sequence ID" value="NZ_AFCE01000018.1"/>
</dbReference>
<evidence type="ECO:0000256" key="1">
    <source>
        <dbReference type="SAM" id="Phobius"/>
    </source>
</evidence>
<dbReference type="EMBL" id="CP082237">
    <property type="protein sequence ID" value="QZT34628.1"/>
    <property type="molecule type" value="Genomic_DNA"/>
</dbReference>
<keyword evidence="1" id="KW-0812">Transmembrane</keyword>
<accession>A0A8X8LB69</accession>